<evidence type="ECO:0000256" key="6">
    <source>
        <dbReference type="ARBA" id="ARBA00022989"/>
    </source>
</evidence>
<keyword evidence="6 10" id="KW-1133">Transmembrane helix</keyword>
<evidence type="ECO:0000256" key="1">
    <source>
        <dbReference type="ARBA" id="ARBA00004651"/>
    </source>
</evidence>
<comment type="subcellular location">
    <subcellularLocation>
        <location evidence="1">Cell membrane</location>
        <topology evidence="1">Multi-pass membrane protein</topology>
    </subcellularLocation>
</comment>
<evidence type="ECO:0000256" key="4">
    <source>
        <dbReference type="ARBA" id="ARBA00022475"/>
    </source>
</evidence>
<feature type="transmembrane region" description="Helical" evidence="10">
    <location>
        <begin position="110"/>
        <end position="130"/>
    </location>
</feature>
<dbReference type="RefSeq" id="WP_377062199.1">
    <property type="nucleotide sequence ID" value="NZ_JBHSJJ010000002.1"/>
</dbReference>
<evidence type="ECO:0000313" key="12">
    <source>
        <dbReference type="Proteomes" id="UP001595818"/>
    </source>
</evidence>
<dbReference type="PANTHER" id="PTHR43298">
    <property type="entry name" value="MULTIDRUG RESISTANCE PROTEIN NORM-RELATED"/>
    <property type="match status" value="1"/>
</dbReference>
<name>A0ABV9SYC4_9BACT</name>
<protein>
    <recommendedName>
        <fullName evidence="9">Multidrug-efflux transporter</fullName>
    </recommendedName>
</protein>
<feature type="transmembrane region" description="Helical" evidence="10">
    <location>
        <begin position="150"/>
        <end position="172"/>
    </location>
</feature>
<feature type="transmembrane region" description="Helical" evidence="10">
    <location>
        <begin position="340"/>
        <end position="361"/>
    </location>
</feature>
<dbReference type="EMBL" id="JBHSJJ010000002">
    <property type="protein sequence ID" value="MFC4871070.1"/>
    <property type="molecule type" value="Genomic_DNA"/>
</dbReference>
<evidence type="ECO:0000256" key="2">
    <source>
        <dbReference type="ARBA" id="ARBA00022448"/>
    </source>
</evidence>
<dbReference type="PANTHER" id="PTHR43298:SF2">
    <property type="entry name" value="FMN_FAD EXPORTER YEEO-RELATED"/>
    <property type="match status" value="1"/>
</dbReference>
<gene>
    <name evidence="11" type="ORF">ACFPFU_05185</name>
</gene>
<dbReference type="PIRSF" id="PIRSF006603">
    <property type="entry name" value="DinF"/>
    <property type="match status" value="1"/>
</dbReference>
<keyword evidence="3" id="KW-0050">Antiport</keyword>
<evidence type="ECO:0000256" key="9">
    <source>
        <dbReference type="ARBA" id="ARBA00031636"/>
    </source>
</evidence>
<organism evidence="11 12">
    <name type="scientific">Negadavirga shengliensis</name>
    <dbReference type="NCBI Taxonomy" id="1389218"/>
    <lineage>
        <taxon>Bacteria</taxon>
        <taxon>Pseudomonadati</taxon>
        <taxon>Bacteroidota</taxon>
        <taxon>Cytophagia</taxon>
        <taxon>Cytophagales</taxon>
        <taxon>Cyclobacteriaceae</taxon>
        <taxon>Negadavirga</taxon>
    </lineage>
</organism>
<keyword evidence="8 10" id="KW-0472">Membrane</keyword>
<feature type="transmembrane region" description="Helical" evidence="10">
    <location>
        <begin position="407"/>
        <end position="429"/>
    </location>
</feature>
<evidence type="ECO:0000256" key="5">
    <source>
        <dbReference type="ARBA" id="ARBA00022692"/>
    </source>
</evidence>
<evidence type="ECO:0000256" key="3">
    <source>
        <dbReference type="ARBA" id="ARBA00022449"/>
    </source>
</evidence>
<comment type="caution">
    <text evidence="11">The sequence shown here is derived from an EMBL/GenBank/DDBJ whole genome shotgun (WGS) entry which is preliminary data.</text>
</comment>
<reference evidence="12" key="1">
    <citation type="journal article" date="2019" name="Int. J. Syst. Evol. Microbiol.">
        <title>The Global Catalogue of Microorganisms (GCM) 10K type strain sequencing project: providing services to taxonomists for standard genome sequencing and annotation.</title>
        <authorList>
            <consortium name="The Broad Institute Genomics Platform"/>
            <consortium name="The Broad Institute Genome Sequencing Center for Infectious Disease"/>
            <person name="Wu L."/>
            <person name="Ma J."/>
        </authorList>
    </citation>
    <scope>NUCLEOTIDE SEQUENCE [LARGE SCALE GENOMIC DNA]</scope>
    <source>
        <strain evidence="12">CGMCC 4.7466</strain>
    </source>
</reference>
<keyword evidence="7" id="KW-0406">Ion transport</keyword>
<sequence length="465" mass="50636">MSNKVQSVFALIRESIQGKEQDYTKITLKRGIVLLAIPMILEMIMESLFAVVDIFFVGKLGAHAIATVGLTEAILTLVYSVGVGVSMAGTAMVARRFGEKNYKRAGTVSFQLLLVGTVASIIMGVLGFVFAGKILHLMGAEEEVLRTGTAYTEIIFAGNTAIMLLFLINGVFRGAGQPHLAMKALWISNGLNIILDPLLIFGLGSFEGFGLVGAAWATTLGRSVGVCYQLYHLFNGHHRLVITRRNLKVRWATLWKIINISAGGMGQFLIDSAAWIVLTRFASVFGSASVAGYTIAFRVLLFSLMPAWGLSAAAATLVGQNLGAGKFYRAELSTYLTARYNFIFLAVVTLLYLLFADLLISVFTQDQEVVVVAAKGLKITALGYIFYAVGMVMVQAFNGAGDTKTPAYINVGVFWLLEIPLAYLLAIFLDMETTGIFITIAFCHSLHALIALWFFRKGRWKRAVA</sequence>
<keyword evidence="2" id="KW-0813">Transport</keyword>
<evidence type="ECO:0000313" key="11">
    <source>
        <dbReference type="EMBL" id="MFC4871070.1"/>
    </source>
</evidence>
<dbReference type="InterPro" id="IPR048279">
    <property type="entry name" value="MdtK-like"/>
</dbReference>
<accession>A0ABV9SYC4</accession>
<feature type="transmembrane region" description="Helical" evidence="10">
    <location>
        <begin position="381"/>
        <end position="400"/>
    </location>
</feature>
<dbReference type="Pfam" id="PF01554">
    <property type="entry name" value="MatE"/>
    <property type="match status" value="2"/>
</dbReference>
<evidence type="ECO:0000256" key="7">
    <source>
        <dbReference type="ARBA" id="ARBA00023065"/>
    </source>
</evidence>
<feature type="transmembrane region" description="Helical" evidence="10">
    <location>
        <begin position="254"/>
        <end position="278"/>
    </location>
</feature>
<feature type="transmembrane region" description="Helical" evidence="10">
    <location>
        <begin position="184"/>
        <end position="203"/>
    </location>
</feature>
<evidence type="ECO:0000256" key="10">
    <source>
        <dbReference type="SAM" id="Phobius"/>
    </source>
</evidence>
<keyword evidence="12" id="KW-1185">Reference proteome</keyword>
<dbReference type="Proteomes" id="UP001595818">
    <property type="component" value="Unassembled WGS sequence"/>
</dbReference>
<dbReference type="InterPro" id="IPR002528">
    <property type="entry name" value="MATE_fam"/>
</dbReference>
<dbReference type="NCBIfam" id="TIGR00797">
    <property type="entry name" value="matE"/>
    <property type="match status" value="1"/>
</dbReference>
<proteinExistence type="predicted"/>
<feature type="transmembrane region" description="Helical" evidence="10">
    <location>
        <begin position="209"/>
        <end position="234"/>
    </location>
</feature>
<keyword evidence="5 10" id="KW-0812">Transmembrane</keyword>
<feature type="transmembrane region" description="Helical" evidence="10">
    <location>
        <begin position="435"/>
        <end position="455"/>
    </location>
</feature>
<evidence type="ECO:0000256" key="8">
    <source>
        <dbReference type="ARBA" id="ARBA00023136"/>
    </source>
</evidence>
<dbReference type="InterPro" id="IPR050222">
    <property type="entry name" value="MATE_MdtK"/>
</dbReference>
<keyword evidence="4" id="KW-1003">Cell membrane</keyword>
<dbReference type="CDD" id="cd13139">
    <property type="entry name" value="MATE_like_14"/>
    <property type="match status" value="1"/>
</dbReference>
<feature type="transmembrane region" description="Helical" evidence="10">
    <location>
        <begin position="290"/>
        <end position="319"/>
    </location>
</feature>
<feature type="transmembrane region" description="Helical" evidence="10">
    <location>
        <begin position="32"/>
        <end position="57"/>
    </location>
</feature>